<proteinExistence type="predicted"/>
<dbReference type="InterPro" id="IPR024983">
    <property type="entry name" value="CHAT_dom"/>
</dbReference>
<protein>
    <recommendedName>
        <fullName evidence="1">CHAT domain-containing protein</fullName>
    </recommendedName>
</protein>
<dbReference type="InterPro" id="IPR011990">
    <property type="entry name" value="TPR-like_helical_dom_sf"/>
</dbReference>
<accession>A0AAN6BUC1</accession>
<dbReference type="Proteomes" id="UP000537989">
    <property type="component" value="Unassembled WGS sequence"/>
</dbReference>
<gene>
    <name evidence="2" type="ORF">FAUST_11406</name>
</gene>
<feature type="domain" description="CHAT" evidence="1">
    <location>
        <begin position="753"/>
        <end position="1025"/>
    </location>
</feature>
<evidence type="ECO:0000313" key="2">
    <source>
        <dbReference type="EMBL" id="KAF5227974.1"/>
    </source>
</evidence>
<sequence length="1062" mass="118433">MDELNQEIYEARQFVENADNDPRNRLRYLGLLSMNLHTRYQQMKSVRDLEDAIRFTQQGIEGLEDSEPRRFLMQNLGIMLNDKYQETGLSTDLDALIAVTTSLAPDVDPNSTFDGLSLHNIGALLRASTRRQVAPEDRDRAITAGRLAVNTVSQNHPDHPTYLQSLGNQHHERFQSAPSDHDIEQAITLTRQAVEATPSDDEARYARLSQLGFQLHAKFEFSGGPSDLAEAIDTARDATKTIPSSDPLWTKWISNLGALLSHRARETGTMGDLEEAIVSARKAIEVTSTDSSDNIEHLDLLANHLHDRYNRFGALADLEESINLLRQVVETSSSNHARRAEWFDWLALRHYETFQRNHEIKDIAEAVSYARKAADATPKGDLDRTWRLSNLAMLLRDSGVSSVAVLEEAIAVAQDAANVAPDPSAQRSVLLANLALRLYDKYKQKGDTAGLDEAIRVARQAADATPSGLSATRGRQVGERYPDRAVILRNLGIALDARFERDGNKEDLDASTKCYREALYSTSSTMDSRINAGRLLLAAPSALERGDTIYSDAKAAVDLIPLSAPRSLKSTDKRHNLSRAVGIASDAAAISLSLGKEPLLALELLESGRGVLASSIQDIRTDVFQLRKDHPNLAKDFEQLRHQLDSPKRTKQLDIPSGTSVETHADERHQAHAEMERLLGDIRSQPSFERFLLPPTEQEMCQTARSGPIIIINVSRHRCDAIIIDQSRIHSFQLQELSFHGIVERIPKVQSEETLRWLWKVIVGPVLDAQGLKTTPDADNWPRVWWIPTGPLTLFPLHAAGYHDTLQSTTAIDRVISSYSPSVKAIINTRRSVYHNSKNKHVVLVPMDHTPQLTRLRFPNREVNAVASLCMSHGIRPLEPDPEREEVLDALVGSSMFHFAGHGGTDPVDPLQSCLYLRDWEQYPMTVGSLLETNLSTSAPFLAYLSACGTGQNLDATSVDESIHLAIAFQLAGFRHVIGTLWEVNDAMCVEIAERMYEFLLPRGFDDASVSTGLHLAVRALRDQWVRNELLPGRNDEGQRNIELRDMEPTLGLWVPYVHYGV</sequence>
<name>A0AAN6BUC1_FUSAU</name>
<evidence type="ECO:0000313" key="3">
    <source>
        <dbReference type="Proteomes" id="UP000537989"/>
    </source>
</evidence>
<dbReference type="Pfam" id="PF12770">
    <property type="entry name" value="CHAT"/>
    <property type="match status" value="1"/>
</dbReference>
<dbReference type="AlphaFoldDB" id="A0AAN6BUC1"/>
<dbReference type="PANTHER" id="PTHR19959:SF119">
    <property type="entry name" value="FUNGAL LIPASE-LIKE DOMAIN-CONTAINING PROTEIN"/>
    <property type="match status" value="1"/>
</dbReference>
<dbReference type="EMBL" id="JAAMOD010000516">
    <property type="protein sequence ID" value="KAF5227974.1"/>
    <property type="molecule type" value="Genomic_DNA"/>
</dbReference>
<dbReference type="Gene3D" id="1.25.40.10">
    <property type="entry name" value="Tetratricopeptide repeat domain"/>
    <property type="match status" value="2"/>
</dbReference>
<reference evidence="2 3" key="1">
    <citation type="submission" date="2020-02" db="EMBL/GenBank/DDBJ databases">
        <title>Identification and distribution of gene clusters putatively required for synthesis of sphingolipid metabolism inhibitors in phylogenetically diverse species of the filamentous fungus Fusarium.</title>
        <authorList>
            <person name="Kim H.-S."/>
            <person name="Busman M."/>
            <person name="Brown D.W."/>
            <person name="Divon H."/>
            <person name="Uhlig S."/>
            <person name="Proctor R.H."/>
        </authorList>
    </citation>
    <scope>NUCLEOTIDE SEQUENCE [LARGE SCALE GENOMIC DNA]</scope>
    <source>
        <strain evidence="2 3">NRRL 2903</strain>
    </source>
</reference>
<dbReference type="SUPFAM" id="SSF81901">
    <property type="entry name" value="HCP-like"/>
    <property type="match status" value="1"/>
</dbReference>
<dbReference type="PANTHER" id="PTHR19959">
    <property type="entry name" value="KINESIN LIGHT CHAIN"/>
    <property type="match status" value="1"/>
</dbReference>
<comment type="caution">
    <text evidence="2">The sequence shown here is derived from an EMBL/GenBank/DDBJ whole genome shotgun (WGS) entry which is preliminary data.</text>
</comment>
<organism evidence="2 3">
    <name type="scientific">Fusarium austroamericanum</name>
    <dbReference type="NCBI Taxonomy" id="282268"/>
    <lineage>
        <taxon>Eukaryota</taxon>
        <taxon>Fungi</taxon>
        <taxon>Dikarya</taxon>
        <taxon>Ascomycota</taxon>
        <taxon>Pezizomycotina</taxon>
        <taxon>Sordariomycetes</taxon>
        <taxon>Hypocreomycetidae</taxon>
        <taxon>Hypocreales</taxon>
        <taxon>Nectriaceae</taxon>
        <taxon>Fusarium</taxon>
    </lineage>
</organism>
<keyword evidence="3" id="KW-1185">Reference proteome</keyword>
<evidence type="ECO:0000259" key="1">
    <source>
        <dbReference type="Pfam" id="PF12770"/>
    </source>
</evidence>